<dbReference type="AGR" id="WB:WBGene00019393"/>
<evidence type="ECO:0000313" key="5">
    <source>
        <dbReference type="WormBase" id="K04F1.14b"/>
    </source>
</evidence>
<evidence type="ECO:0000259" key="2">
    <source>
        <dbReference type="Pfam" id="PF01030"/>
    </source>
</evidence>
<dbReference type="PhylomeDB" id="H2L0E3"/>
<sequence>MQPKVLFFCNFIFYVSTENSELSDACEEKCQFKDETITSSSIKNWPTTCESVCGNLYLTSETDLSENQLKETFGNLKYLIGSLKVVHTNITSLSVLPKLQTYYCDEEGLIIAHNPMLTDIKIMEYWYPEVRPCILHIYNNSKLDSTHLCENFYVIQQDLDVYGNARDCGCSNVRLHPSSLPFYRNCTRITGGLRGVLKISEVSDQTDLSALSNLKSITGNLEVYNTELQNLSFFKNLQTINGQLFQEFSITSIHDNPKLTRLGLDSLTTLIPMEKGFSIAIANNHPDFCVSTSEFQLFTKVGFHTEQFEATVCRNLERNDGQKVCYLEKLSTLDSNCQHIIGDVIINNDNENDVETLEDTIMIYGSLTIEHTANLKDLGFFKNLEQVGTLSKSLGFNDKAPVIRFLSNEQLQNLTFPRMRYASFSVFSLEKQGFVEISDNSQTLFQHRNDCMQYQTRLKSSEIKYNGHSCLQLEPALDSPAVERSARCEIVIISILVSCLVQIFSF</sequence>
<keyword evidence="4" id="KW-1185">Reference proteome</keyword>
<dbReference type="PANTHER" id="PTHR21662:SF7">
    <property type="entry name" value="RECEPTOR L-DOMAIN DOMAIN-CONTAINING PROTEIN"/>
    <property type="match status" value="1"/>
</dbReference>
<dbReference type="PANTHER" id="PTHR21662">
    <property type="entry name" value="RECEPTOR PROTEIN-TYROSINE KINASE"/>
    <property type="match status" value="1"/>
</dbReference>
<evidence type="ECO:0000313" key="4">
    <source>
        <dbReference type="Proteomes" id="UP000001940"/>
    </source>
</evidence>
<evidence type="ECO:0000256" key="1">
    <source>
        <dbReference type="SAM" id="SignalP"/>
    </source>
</evidence>
<dbReference type="SMR" id="H2L0E3"/>
<dbReference type="CTD" id="187000"/>
<dbReference type="OrthoDB" id="5872946at2759"/>
<keyword evidence="3" id="KW-0675">Receptor</keyword>
<feature type="domain" description="Receptor L-domain" evidence="2">
    <location>
        <begin position="336"/>
        <end position="448"/>
    </location>
</feature>
<dbReference type="InParanoid" id="H2L0E3"/>
<dbReference type="HOGENOM" id="CLU_028064_2_0_1"/>
<feature type="signal peptide" evidence="1">
    <location>
        <begin position="1"/>
        <end position="17"/>
    </location>
</feature>
<keyword evidence="1" id="KW-0732">Signal</keyword>
<dbReference type="GeneID" id="187000"/>
<feature type="domain" description="Receptor L-domain" evidence="2">
    <location>
        <begin position="49"/>
        <end position="142"/>
    </location>
</feature>
<evidence type="ECO:0000313" key="3">
    <source>
        <dbReference type="EMBL" id="CCD72646.1"/>
    </source>
</evidence>
<proteinExistence type="predicted"/>
<accession>H2L0E3</accession>
<reference evidence="3 4" key="1">
    <citation type="journal article" date="1998" name="Science">
        <title>Genome sequence of the nematode C. elegans: a platform for investigating biology.</title>
        <authorList>
            <consortium name="The C. elegans sequencing consortium"/>
            <person name="Sulson J.E."/>
            <person name="Waterston R."/>
        </authorList>
    </citation>
    <scope>NUCLEOTIDE SEQUENCE [LARGE SCALE GENOMIC DNA]</scope>
    <source>
        <strain evidence="3 4">Bristol N2</strain>
    </source>
</reference>
<dbReference type="RefSeq" id="NP_001024029.1">
    <property type="nucleotide sequence ID" value="NM_001028858.1"/>
</dbReference>
<dbReference type="KEGG" id="cel:CELE_K04F1.14"/>
<name>H2L0E3_CAEEL</name>
<feature type="chain" id="PRO_5003564278" evidence="1">
    <location>
        <begin position="18"/>
        <end position="506"/>
    </location>
</feature>
<gene>
    <name evidence="3 5" type="primary">irld-45</name>
    <name evidence="3" type="ORF">CELE_K04F1.14</name>
    <name evidence="5" type="ORF">K04F1.14</name>
</gene>
<feature type="domain" description="Receptor L-domain" evidence="2">
    <location>
        <begin position="185"/>
        <end position="298"/>
    </location>
</feature>
<protein>
    <submittedName>
        <fullName evidence="3">Receptor L-domain domain-containing protein</fullName>
    </submittedName>
</protein>
<dbReference type="Pfam" id="PF01030">
    <property type="entry name" value="Recep_L_domain"/>
    <property type="match status" value="3"/>
</dbReference>
<dbReference type="OMA" id="MSCITIC"/>
<dbReference type="Proteomes" id="UP000001940">
    <property type="component" value="Chromosome V"/>
</dbReference>
<dbReference type="InterPro" id="IPR036941">
    <property type="entry name" value="Rcpt_L-dom_sf"/>
</dbReference>
<dbReference type="InterPro" id="IPR053079">
    <property type="entry name" value="SPS2_domain"/>
</dbReference>
<dbReference type="PaxDb" id="6239-K04F1.14b"/>
<dbReference type="InterPro" id="IPR000494">
    <property type="entry name" value="Rcpt_L-dom"/>
</dbReference>
<organism evidence="3 4">
    <name type="scientific">Caenorhabditis elegans</name>
    <dbReference type="NCBI Taxonomy" id="6239"/>
    <lineage>
        <taxon>Eukaryota</taxon>
        <taxon>Metazoa</taxon>
        <taxon>Ecdysozoa</taxon>
        <taxon>Nematoda</taxon>
        <taxon>Chromadorea</taxon>
        <taxon>Rhabditida</taxon>
        <taxon>Rhabditina</taxon>
        <taxon>Rhabditomorpha</taxon>
        <taxon>Rhabditoidea</taxon>
        <taxon>Rhabditidae</taxon>
        <taxon>Peloderinae</taxon>
        <taxon>Caenorhabditis</taxon>
    </lineage>
</organism>
<dbReference type="Gene3D" id="3.80.20.20">
    <property type="entry name" value="Receptor L-domain"/>
    <property type="match status" value="3"/>
</dbReference>
<dbReference type="EMBL" id="BX284605">
    <property type="protein sequence ID" value="CCD72646.1"/>
    <property type="molecule type" value="Genomic_DNA"/>
</dbReference>
<dbReference type="AlphaFoldDB" id="H2L0E3"/>
<dbReference type="SUPFAM" id="SSF52058">
    <property type="entry name" value="L domain-like"/>
    <property type="match status" value="3"/>
</dbReference>
<dbReference type="WormBase" id="K04F1.14b">
    <property type="protein sequence ID" value="CE19965"/>
    <property type="gene ID" value="WBGene00019393"/>
    <property type="gene designation" value="irld-45"/>
</dbReference>
<dbReference type="eggNOG" id="ENOG502RT5B">
    <property type="taxonomic scope" value="Eukaryota"/>
</dbReference>